<dbReference type="CDD" id="cd03221">
    <property type="entry name" value="ABCF_EF-3"/>
    <property type="match status" value="1"/>
</dbReference>
<organism evidence="6 7">
    <name type="scientific">Lentilactobacillus sunkii DSM 19904</name>
    <dbReference type="NCBI Taxonomy" id="1423808"/>
    <lineage>
        <taxon>Bacteria</taxon>
        <taxon>Bacillati</taxon>
        <taxon>Bacillota</taxon>
        <taxon>Bacilli</taxon>
        <taxon>Lactobacillales</taxon>
        <taxon>Lactobacillaceae</taxon>
        <taxon>Lentilactobacillus</taxon>
    </lineage>
</organism>
<reference evidence="6 7" key="1">
    <citation type="journal article" date="2015" name="Genome Announc.">
        <title>Expanding the biotechnology potential of lactobacilli through comparative genomics of 213 strains and associated genera.</title>
        <authorList>
            <person name="Sun Z."/>
            <person name="Harris H.M."/>
            <person name="McCann A."/>
            <person name="Guo C."/>
            <person name="Argimon S."/>
            <person name="Zhang W."/>
            <person name="Yang X."/>
            <person name="Jeffery I.B."/>
            <person name="Cooney J.C."/>
            <person name="Kagawa T.F."/>
            <person name="Liu W."/>
            <person name="Song Y."/>
            <person name="Salvetti E."/>
            <person name="Wrobel A."/>
            <person name="Rasinkangas P."/>
            <person name="Parkhill J."/>
            <person name="Rea M.C."/>
            <person name="O'Sullivan O."/>
            <person name="Ritari J."/>
            <person name="Douillard F.P."/>
            <person name="Paul Ross R."/>
            <person name="Yang R."/>
            <person name="Briner A.E."/>
            <person name="Felis G.E."/>
            <person name="de Vos W.M."/>
            <person name="Barrangou R."/>
            <person name="Klaenhammer T.R."/>
            <person name="Caufield P.W."/>
            <person name="Cui Y."/>
            <person name="Zhang H."/>
            <person name="O'Toole P.W."/>
        </authorList>
    </citation>
    <scope>NUCLEOTIDE SEQUENCE [LARGE SCALE GENOMIC DNA]</scope>
    <source>
        <strain evidence="6 7">DSM 19904</strain>
    </source>
</reference>
<dbReference type="OrthoDB" id="9762369at2"/>
<dbReference type="Proteomes" id="UP000051581">
    <property type="component" value="Unassembled WGS sequence"/>
</dbReference>
<dbReference type="NCBIfam" id="NF000355">
    <property type="entry name" value="ribo_prot_ABC_F"/>
    <property type="match status" value="1"/>
</dbReference>
<dbReference type="EMBL" id="AZEA01000038">
    <property type="protein sequence ID" value="KRK86608.1"/>
    <property type="molecule type" value="Genomic_DNA"/>
</dbReference>
<feature type="domain" description="ABC transporter" evidence="5">
    <location>
        <begin position="314"/>
        <end position="502"/>
    </location>
</feature>
<dbReference type="SUPFAM" id="SSF52540">
    <property type="entry name" value="P-loop containing nucleoside triphosphate hydrolases"/>
    <property type="match status" value="2"/>
</dbReference>
<dbReference type="RefSeq" id="WP_057826484.1">
    <property type="nucleotide sequence ID" value="NZ_AZEA01000038.1"/>
</dbReference>
<evidence type="ECO:0000313" key="7">
    <source>
        <dbReference type="Proteomes" id="UP000051581"/>
    </source>
</evidence>
<evidence type="ECO:0000256" key="2">
    <source>
        <dbReference type="ARBA" id="ARBA00022840"/>
    </source>
</evidence>
<dbReference type="Pfam" id="PF00005">
    <property type="entry name" value="ABC_tran"/>
    <property type="match status" value="2"/>
</dbReference>
<dbReference type="InterPro" id="IPR003439">
    <property type="entry name" value="ABC_transporter-like_ATP-bd"/>
</dbReference>
<keyword evidence="7" id="KW-1185">Reference proteome</keyword>
<dbReference type="InterPro" id="IPR051309">
    <property type="entry name" value="ABCF_ATPase"/>
</dbReference>
<dbReference type="SMART" id="SM00382">
    <property type="entry name" value="AAA"/>
    <property type="match status" value="2"/>
</dbReference>
<feature type="region of interest" description="Disordered" evidence="4">
    <location>
        <begin position="232"/>
        <end position="251"/>
    </location>
</feature>
<dbReference type="InterPro" id="IPR003593">
    <property type="entry name" value="AAA+_ATPase"/>
</dbReference>
<feature type="domain" description="ABC transporter" evidence="5">
    <location>
        <begin position="4"/>
        <end position="215"/>
    </location>
</feature>
<dbReference type="AlphaFoldDB" id="A0A0R1KTT8"/>
<name>A0A0R1KTT8_9LACO</name>
<keyword evidence="2" id="KW-0067">ATP-binding</keyword>
<dbReference type="PATRIC" id="fig|1423808.3.peg.1919"/>
<dbReference type="InterPro" id="IPR017871">
    <property type="entry name" value="ABC_transporter-like_CS"/>
</dbReference>
<evidence type="ECO:0000256" key="3">
    <source>
        <dbReference type="SAM" id="Coils"/>
    </source>
</evidence>
<evidence type="ECO:0000256" key="4">
    <source>
        <dbReference type="SAM" id="MobiDB-lite"/>
    </source>
</evidence>
<feature type="coiled-coil region" evidence="3">
    <location>
        <begin position="204"/>
        <end position="231"/>
    </location>
</feature>
<proteinExistence type="predicted"/>
<dbReference type="GO" id="GO:0016887">
    <property type="term" value="F:ATP hydrolysis activity"/>
    <property type="evidence" value="ECO:0007669"/>
    <property type="project" value="InterPro"/>
</dbReference>
<dbReference type="PANTHER" id="PTHR42855:SF2">
    <property type="entry name" value="DRUG RESISTANCE ABC TRANSPORTER,ATP-BINDING PROTEIN"/>
    <property type="match status" value="1"/>
</dbReference>
<protein>
    <submittedName>
        <fullName evidence="6">ABC transporter-like protein</fullName>
    </submittedName>
</protein>
<dbReference type="PROSITE" id="PS50893">
    <property type="entry name" value="ABC_TRANSPORTER_2"/>
    <property type="match status" value="2"/>
</dbReference>
<dbReference type="Gene3D" id="3.40.50.300">
    <property type="entry name" value="P-loop containing nucleotide triphosphate hydrolases"/>
    <property type="match status" value="2"/>
</dbReference>
<dbReference type="PROSITE" id="PS00211">
    <property type="entry name" value="ABC_TRANSPORTER_1"/>
    <property type="match status" value="1"/>
</dbReference>
<evidence type="ECO:0000259" key="5">
    <source>
        <dbReference type="PROSITE" id="PS50893"/>
    </source>
</evidence>
<dbReference type="GO" id="GO:0005524">
    <property type="term" value="F:ATP binding"/>
    <property type="evidence" value="ECO:0007669"/>
    <property type="project" value="UniProtKB-KW"/>
</dbReference>
<gene>
    <name evidence="6" type="ORF">FD17_GL001894</name>
</gene>
<evidence type="ECO:0000256" key="1">
    <source>
        <dbReference type="ARBA" id="ARBA00022741"/>
    </source>
</evidence>
<evidence type="ECO:0000313" key="6">
    <source>
        <dbReference type="EMBL" id="KRK86608.1"/>
    </source>
</evidence>
<dbReference type="PANTHER" id="PTHR42855">
    <property type="entry name" value="ABC TRANSPORTER ATP-BINDING SUBUNIT"/>
    <property type="match status" value="1"/>
</dbReference>
<dbReference type="InterPro" id="IPR027417">
    <property type="entry name" value="P-loop_NTPase"/>
</dbReference>
<keyword evidence="3" id="KW-0175">Coiled coil</keyword>
<accession>A0A0R1KTT8</accession>
<sequence length="504" mass="58017">MGTIKITNLSFRYDDMQTNIFDQFNLNIDESWKLGLIGRNGRGKTTFLKILLGQLDYQGEINTDVSFRYFPQTIQDPSQLTQDVLLKIAGLDPSELWKIQVEMDKLHLTDGVLNRPLETLSPGERTKALLAVMFTDDRTFQLIDEPTNHLDVEGREVVADYLKHKQGFIVVSHDRHFIDQVIDHVLSIDRAKIQLFAGNYETWAAEYERKNRSELEQKRHLQQEISRLKASADKTERWADSAEGQKKKSTKNDRNAFIDKGFLGHKATKVMKRSKSTLKRTEHDIDEKQSLLKNVDVIPPLTLNYERPYQNYLLQVEDLQVMRNGEVLNQPLSFSLKRDQRKVLFGPNGLGKTTIIKAILGDEHIVAAGTISMSKTIRISYLTQNFELMKGSMQDHADHFGIALNDLLNTLRKLGFERSAFTEDLKDLSMGQKRKVSLARSLCERANLYIWDEPLNYLDVITRGQIQDMILKFQPTMLIIDHDEDFIEAVKTAPLLKIKRPISK</sequence>
<comment type="caution">
    <text evidence="6">The sequence shown here is derived from an EMBL/GenBank/DDBJ whole genome shotgun (WGS) entry which is preliminary data.</text>
</comment>
<keyword evidence="1" id="KW-0547">Nucleotide-binding</keyword>